<gene>
    <name evidence="1" type="ORF">D6D85_12715</name>
</gene>
<reference evidence="1 2" key="1">
    <citation type="submission" date="2018-10" db="EMBL/GenBank/DDBJ databases">
        <title>Co-occurring genomic capacity for anaerobic methane metabolism and dissimilatory sulfite reduction discovered in the Korarchaeota.</title>
        <authorList>
            <person name="Mckay L.J."/>
            <person name="Dlakic M."/>
            <person name="Fields M.W."/>
            <person name="Delmont T.O."/>
            <person name="Eren A.M."/>
            <person name="Jay Z.J."/>
            <person name="Klingelsmith K.B."/>
            <person name="Rusch D.B."/>
            <person name="Inskeep W.P."/>
        </authorList>
    </citation>
    <scope>NUCLEOTIDE SEQUENCE [LARGE SCALE GENOMIC DNA]</scope>
    <source>
        <strain evidence="1 2">MDKW</strain>
    </source>
</reference>
<name>A0A3R9QTB0_9CREN</name>
<evidence type="ECO:0000313" key="1">
    <source>
        <dbReference type="EMBL" id="RSN72698.1"/>
    </source>
</evidence>
<accession>A0A3R9QTB0</accession>
<protein>
    <submittedName>
        <fullName evidence="1">Uncharacterized protein</fullName>
    </submittedName>
</protein>
<sequence>MLQIKCPKCGKEPEKFFIHTVQTEKHSYKYVYLCHYSSDEKRMHRWFFGNAEDPEVISALQQLNIKGNPSVFHVSDISSFLDRVKDLLNINNIDPSGIADIKVVIYRKGV</sequence>
<proteinExistence type="predicted"/>
<dbReference type="AlphaFoldDB" id="A0A3R9QTB0"/>
<dbReference type="EMBL" id="RCOS01000142">
    <property type="protein sequence ID" value="RSN72698.1"/>
    <property type="molecule type" value="Genomic_DNA"/>
</dbReference>
<dbReference type="RefSeq" id="WP_125672334.1">
    <property type="nucleotide sequence ID" value="NZ_RCOS01000142.1"/>
</dbReference>
<dbReference type="Proteomes" id="UP000277582">
    <property type="component" value="Unassembled WGS sequence"/>
</dbReference>
<evidence type="ECO:0000313" key="2">
    <source>
        <dbReference type="Proteomes" id="UP000277582"/>
    </source>
</evidence>
<keyword evidence="2" id="KW-1185">Reference proteome</keyword>
<organism evidence="1 2">
    <name type="scientific">Candidatus Methanodesulfokora washburnensis</name>
    <dbReference type="NCBI Taxonomy" id="2478471"/>
    <lineage>
        <taxon>Archaea</taxon>
        <taxon>Thermoproteota</taxon>
        <taxon>Candidatus Korarchaeia</taxon>
        <taxon>Candidatus Korarchaeia incertae sedis</taxon>
        <taxon>Candidatus Methanodesulfokora</taxon>
    </lineage>
</organism>
<comment type="caution">
    <text evidence="1">The sequence shown here is derived from an EMBL/GenBank/DDBJ whole genome shotgun (WGS) entry which is preliminary data.</text>
</comment>